<evidence type="ECO:0000256" key="2">
    <source>
        <dbReference type="ARBA" id="ARBA00022643"/>
    </source>
</evidence>
<protein>
    <submittedName>
        <fullName evidence="5">Flavodoxin family protein</fullName>
    </submittedName>
    <submittedName>
        <fullName evidence="4">NADPH-dependent FMN reductase</fullName>
        <ecNumber evidence="4">1.-.-.-</ecNumber>
    </submittedName>
</protein>
<dbReference type="GO" id="GO:0016491">
    <property type="term" value="F:oxidoreductase activity"/>
    <property type="evidence" value="ECO:0007669"/>
    <property type="project" value="UniProtKB-KW"/>
</dbReference>
<name>A0A173YNN8_BACUN</name>
<sequence>MSKRILILTGSPRRGGNSDLMADAFAKGASEAGNSVVQFNTAHKHIQGCRACDHCFSKENKACIFNDDFNELASLMAESDVIIFCTPLYWYSFPTQIKAAIDKFYSFIIGKKDVPIKECMLLSCGELEDPHVFDGIVRSFELIAQDRGWKNRGHYLVNSVNEKGAISNTEHLQKIYDIGKKF</sequence>
<dbReference type="Proteomes" id="UP000095419">
    <property type="component" value="Unassembled WGS sequence"/>
</dbReference>
<evidence type="ECO:0000313" key="5">
    <source>
        <dbReference type="EMBL" id="RGK80086.1"/>
    </source>
</evidence>
<evidence type="ECO:0000313" key="7">
    <source>
        <dbReference type="Proteomes" id="UP000260874"/>
    </source>
</evidence>
<dbReference type="InterPro" id="IPR029039">
    <property type="entry name" value="Flavoprotein-like_sf"/>
</dbReference>
<reference evidence="5 7" key="2">
    <citation type="submission" date="2018-08" db="EMBL/GenBank/DDBJ databases">
        <title>A genome reference for cultivated species of the human gut microbiota.</title>
        <authorList>
            <person name="Zou Y."/>
            <person name="Xue W."/>
            <person name="Luo G."/>
        </authorList>
    </citation>
    <scope>NUCLEOTIDE SEQUENCE [LARGE SCALE GENOMIC DNA]</scope>
    <source>
        <strain evidence="5 7">TF09-22</strain>
    </source>
</reference>
<dbReference type="Gene3D" id="3.40.50.360">
    <property type="match status" value="1"/>
</dbReference>
<keyword evidence="2" id="KW-0288">FMN</keyword>
<dbReference type="InterPro" id="IPR005025">
    <property type="entry name" value="FMN_Rdtase-like_dom"/>
</dbReference>
<dbReference type="EMBL" id="CYZF01000001">
    <property type="protein sequence ID" value="CUN64957.1"/>
    <property type="molecule type" value="Genomic_DNA"/>
</dbReference>
<keyword evidence="1" id="KW-0285">Flavoprotein</keyword>
<dbReference type="Pfam" id="PF03358">
    <property type="entry name" value="FMN_red"/>
    <property type="match status" value="1"/>
</dbReference>
<gene>
    <name evidence="4" type="primary">ywqN_1</name>
    <name evidence="5" type="ORF">DXC91_20105</name>
    <name evidence="4" type="ORF">ERS417307_00433</name>
</gene>
<dbReference type="EC" id="1.-.-.-" evidence="4"/>
<dbReference type="InterPro" id="IPR051796">
    <property type="entry name" value="ISF_SsuE-like"/>
</dbReference>
<accession>A0A173YNN8</accession>
<feature type="domain" description="NADPH-dependent FMN reductase-like" evidence="3">
    <location>
        <begin position="4"/>
        <end position="104"/>
    </location>
</feature>
<proteinExistence type="predicted"/>
<evidence type="ECO:0000259" key="3">
    <source>
        <dbReference type="Pfam" id="PF03358"/>
    </source>
</evidence>
<dbReference type="RefSeq" id="WP_057087076.1">
    <property type="nucleotide sequence ID" value="NZ_CAXSSZ010000047.1"/>
</dbReference>
<dbReference type="Proteomes" id="UP000260874">
    <property type="component" value="Unassembled WGS sequence"/>
</dbReference>
<dbReference type="PANTHER" id="PTHR43278">
    <property type="entry name" value="NAD(P)H-DEPENDENT FMN-CONTAINING OXIDOREDUCTASE YWQN-RELATED"/>
    <property type="match status" value="1"/>
</dbReference>
<dbReference type="SUPFAM" id="SSF52218">
    <property type="entry name" value="Flavoproteins"/>
    <property type="match status" value="1"/>
</dbReference>
<evidence type="ECO:0000313" key="6">
    <source>
        <dbReference type="Proteomes" id="UP000095419"/>
    </source>
</evidence>
<dbReference type="AlphaFoldDB" id="A0A173YNN8"/>
<reference evidence="4 6" key="1">
    <citation type="submission" date="2015-09" db="EMBL/GenBank/DDBJ databases">
        <authorList>
            <consortium name="Pathogen Informatics"/>
        </authorList>
    </citation>
    <scope>NUCLEOTIDE SEQUENCE [LARGE SCALE GENOMIC DNA]</scope>
    <source>
        <strain evidence="4 6">2789STDY5608791</strain>
    </source>
</reference>
<dbReference type="PANTHER" id="PTHR43278:SF4">
    <property type="entry name" value="NAD(P)H-DEPENDENT FMN-CONTAINING OXIDOREDUCTASE YWQN-RELATED"/>
    <property type="match status" value="1"/>
</dbReference>
<evidence type="ECO:0000313" key="4">
    <source>
        <dbReference type="EMBL" id="CUN64957.1"/>
    </source>
</evidence>
<dbReference type="EMBL" id="QSRB01000032">
    <property type="protein sequence ID" value="RGK80086.1"/>
    <property type="molecule type" value="Genomic_DNA"/>
</dbReference>
<organism evidence="4 6">
    <name type="scientific">Bacteroides uniformis</name>
    <dbReference type="NCBI Taxonomy" id="820"/>
    <lineage>
        <taxon>Bacteria</taxon>
        <taxon>Pseudomonadati</taxon>
        <taxon>Bacteroidota</taxon>
        <taxon>Bacteroidia</taxon>
        <taxon>Bacteroidales</taxon>
        <taxon>Bacteroidaceae</taxon>
        <taxon>Bacteroides</taxon>
    </lineage>
</organism>
<evidence type="ECO:0000256" key="1">
    <source>
        <dbReference type="ARBA" id="ARBA00022630"/>
    </source>
</evidence>
<keyword evidence="4" id="KW-0560">Oxidoreductase</keyword>